<dbReference type="Proteomes" id="UP000294292">
    <property type="component" value="Chromosome"/>
</dbReference>
<dbReference type="SUPFAM" id="SSF55326">
    <property type="entry name" value="PurM N-terminal domain-like"/>
    <property type="match status" value="1"/>
</dbReference>
<proteinExistence type="inferred from homology"/>
<dbReference type="PANTHER" id="PTHR30303">
    <property type="entry name" value="HYDROGENASE ISOENZYMES FORMATION PROTEIN HYPE"/>
    <property type="match status" value="1"/>
</dbReference>
<dbReference type="InterPro" id="IPR011854">
    <property type="entry name" value="HypE"/>
</dbReference>
<keyword evidence="5" id="KW-1185">Reference proteome</keyword>
<dbReference type="Gene3D" id="3.30.1330.10">
    <property type="entry name" value="PurM-like, N-terminal domain"/>
    <property type="match status" value="1"/>
</dbReference>
<dbReference type="InterPro" id="IPR010918">
    <property type="entry name" value="PurM-like_C_dom"/>
</dbReference>
<dbReference type="CDD" id="cd02197">
    <property type="entry name" value="HypE"/>
    <property type="match status" value="1"/>
</dbReference>
<dbReference type="NCBIfam" id="TIGR02124">
    <property type="entry name" value="hypE"/>
    <property type="match status" value="1"/>
</dbReference>
<dbReference type="InterPro" id="IPR036921">
    <property type="entry name" value="PurM-like_N_sf"/>
</dbReference>
<dbReference type="AlphaFoldDB" id="A0A4P6ZYQ3"/>
<dbReference type="RefSeq" id="WP_134210249.1">
    <property type="nucleotide sequence ID" value="NZ_CP038015.1"/>
</dbReference>
<dbReference type="Gene3D" id="3.90.650.10">
    <property type="entry name" value="PurM-like C-terminal domain"/>
    <property type="match status" value="1"/>
</dbReference>
<dbReference type="PANTHER" id="PTHR30303:SF0">
    <property type="entry name" value="CARBAMOYL DEHYDRATASE HYPE"/>
    <property type="match status" value="1"/>
</dbReference>
<dbReference type="InterPro" id="IPR036676">
    <property type="entry name" value="PurM-like_C_sf"/>
</dbReference>
<feature type="domain" description="PurM-like N-terminal" evidence="2">
    <location>
        <begin position="37"/>
        <end position="147"/>
    </location>
</feature>
<comment type="similarity">
    <text evidence="1">Belongs to the HypE family.</text>
</comment>
<dbReference type="EMBL" id="CP038015">
    <property type="protein sequence ID" value="QBP41661.1"/>
    <property type="molecule type" value="Genomic_DNA"/>
</dbReference>
<gene>
    <name evidence="4" type="primary">hypE</name>
    <name evidence="4" type="ORF">E2636_11135</name>
</gene>
<evidence type="ECO:0000259" key="2">
    <source>
        <dbReference type="Pfam" id="PF00586"/>
    </source>
</evidence>
<evidence type="ECO:0000313" key="4">
    <source>
        <dbReference type="EMBL" id="QBP41661.1"/>
    </source>
</evidence>
<evidence type="ECO:0000259" key="3">
    <source>
        <dbReference type="Pfam" id="PF02769"/>
    </source>
</evidence>
<name>A0A4P6ZYQ3_9BACL</name>
<protein>
    <submittedName>
        <fullName evidence="4">Hydrogenase expression/formation protein HypE</fullName>
    </submittedName>
</protein>
<dbReference type="PIRSF" id="PIRSF005644">
    <property type="entry name" value="Hdrgns_mtr_HypE"/>
    <property type="match status" value="1"/>
</dbReference>
<dbReference type="OrthoDB" id="9801934at2"/>
<dbReference type="GO" id="GO:0051604">
    <property type="term" value="P:protein maturation"/>
    <property type="evidence" value="ECO:0007669"/>
    <property type="project" value="TreeGrafter"/>
</dbReference>
<dbReference type="SUPFAM" id="SSF56042">
    <property type="entry name" value="PurM C-terminal domain-like"/>
    <property type="match status" value="1"/>
</dbReference>
<evidence type="ECO:0000313" key="5">
    <source>
        <dbReference type="Proteomes" id="UP000294292"/>
    </source>
</evidence>
<organism evidence="4 5">
    <name type="scientific">Paenisporosarcina antarctica</name>
    <dbReference type="NCBI Taxonomy" id="417367"/>
    <lineage>
        <taxon>Bacteria</taxon>
        <taxon>Bacillati</taxon>
        <taxon>Bacillota</taxon>
        <taxon>Bacilli</taxon>
        <taxon>Bacillales</taxon>
        <taxon>Caryophanaceae</taxon>
        <taxon>Paenisporosarcina</taxon>
    </lineage>
</organism>
<dbReference type="InterPro" id="IPR016188">
    <property type="entry name" value="PurM-like_N"/>
</dbReference>
<dbReference type="Pfam" id="PF00586">
    <property type="entry name" value="AIRS"/>
    <property type="match status" value="1"/>
</dbReference>
<evidence type="ECO:0000256" key="1">
    <source>
        <dbReference type="ARBA" id="ARBA00006243"/>
    </source>
</evidence>
<dbReference type="KEGG" id="panc:E2636_11135"/>
<feature type="domain" description="PurM-like C-terminal" evidence="3">
    <location>
        <begin position="160"/>
        <end position="307"/>
    </location>
</feature>
<dbReference type="Pfam" id="PF02769">
    <property type="entry name" value="AIRS_C"/>
    <property type="match status" value="1"/>
</dbReference>
<accession>A0A4P6ZYQ3</accession>
<sequence length="336" mass="36318">MVQRISLAHGEGGELTHQLIQHVFLKSFGDSEQVQLDSAIVQCPTQTIAVSTDSYVVKPIFFPGGNIGKLAITGTVNDLAVCGAIPHVITAAFIIEEGFEIPKLKKVVESMAAEAKNAGVTIIAGDTKVVEKGSVDGLFINTTGIGWIQEKHRLKPEAIQEGDSVIISGTIGDHGIAILSARQEHGLLTDVESDCATLNHLIQELVEEIEGIRIMRDPTRGGLATTLVELCEDFHFIVELDEVSIPIRNDVQGACDILGFDPLYLANEGKVVLIIDPTNQHKALEIMRKNVFGQNASIIGHITSSNVDTGKLLLKTPMGTTRRLHRLTGMLLPRIC</sequence>
<reference evidence="4 5" key="1">
    <citation type="submission" date="2019-03" db="EMBL/GenBank/DDBJ databases">
        <title>Complete genome sequence of Paenisporosarcina antarctica CGMCC 1.6503T.</title>
        <authorList>
            <person name="Rong J.-C."/>
            <person name="Chi N.-Y."/>
            <person name="Zhang Q.-F."/>
        </authorList>
    </citation>
    <scope>NUCLEOTIDE SEQUENCE [LARGE SCALE GENOMIC DNA]</scope>
    <source>
        <strain evidence="4 5">CGMCC 1.6503</strain>
    </source>
</reference>